<comment type="caution">
    <text evidence="2">The sequence shown here is derived from an EMBL/GenBank/DDBJ whole genome shotgun (WGS) entry which is preliminary data.</text>
</comment>
<name>A0A5M9JM89_MONFR</name>
<keyword evidence="3" id="KW-1185">Reference proteome</keyword>
<gene>
    <name evidence="2" type="ORF">EYC84_002200</name>
</gene>
<evidence type="ECO:0000313" key="3">
    <source>
        <dbReference type="Proteomes" id="UP000322873"/>
    </source>
</evidence>
<evidence type="ECO:0000256" key="1">
    <source>
        <dbReference type="SAM" id="MobiDB-lite"/>
    </source>
</evidence>
<dbReference type="EMBL" id="VICG01000007">
    <property type="protein sequence ID" value="KAA8569857.1"/>
    <property type="molecule type" value="Genomic_DNA"/>
</dbReference>
<proteinExistence type="predicted"/>
<dbReference type="Proteomes" id="UP000322873">
    <property type="component" value="Unassembled WGS sequence"/>
</dbReference>
<feature type="compositionally biased region" description="Basic and acidic residues" evidence="1">
    <location>
        <begin position="8"/>
        <end position="18"/>
    </location>
</feature>
<accession>A0A5M9JM89</accession>
<protein>
    <submittedName>
        <fullName evidence="2">Uncharacterized protein</fullName>
    </submittedName>
</protein>
<reference evidence="2 3" key="1">
    <citation type="submission" date="2019-06" db="EMBL/GenBank/DDBJ databases">
        <title>Genome Sequence of the Brown Rot Fungal Pathogen Monilinia fructicola.</title>
        <authorList>
            <person name="De Miccolis Angelini R.M."/>
            <person name="Landi L."/>
            <person name="Abate D."/>
            <person name="Pollastro S."/>
            <person name="Romanazzi G."/>
            <person name="Faretra F."/>
        </authorList>
    </citation>
    <scope>NUCLEOTIDE SEQUENCE [LARGE SCALE GENOMIC DNA]</scope>
    <source>
        <strain evidence="2 3">Mfrc123</strain>
    </source>
</reference>
<feature type="region of interest" description="Disordered" evidence="1">
    <location>
        <begin position="1"/>
        <end position="56"/>
    </location>
</feature>
<sequence>MIRGFIFRGEKRDAKGHEGGGGPWSPSFGTSLTKEGSLGRENSPITEKSVPQRMTPAERVEWHSAEINKLCLQFGNASEDRF</sequence>
<organism evidence="2 3">
    <name type="scientific">Monilinia fructicola</name>
    <name type="common">Brown rot fungus</name>
    <name type="synonym">Ciboria fructicola</name>
    <dbReference type="NCBI Taxonomy" id="38448"/>
    <lineage>
        <taxon>Eukaryota</taxon>
        <taxon>Fungi</taxon>
        <taxon>Dikarya</taxon>
        <taxon>Ascomycota</taxon>
        <taxon>Pezizomycotina</taxon>
        <taxon>Leotiomycetes</taxon>
        <taxon>Helotiales</taxon>
        <taxon>Sclerotiniaceae</taxon>
        <taxon>Monilinia</taxon>
    </lineage>
</organism>
<dbReference type="AlphaFoldDB" id="A0A5M9JM89"/>
<evidence type="ECO:0000313" key="2">
    <source>
        <dbReference type="EMBL" id="KAA8569857.1"/>
    </source>
</evidence>